<sequence length="141" mass="15843">MQPVISSFTFSEDSQNSTNQNGRGNALHVINPQNLFRPPFIPCTFSFSVTFGVISLNPNIDSSLEFRLISPNQEVVVSTNEVNIPKNSNFDSTLPEEANGFMFNFDFRNVPLRESGKYTANILINEEVIGEFPLMVHPKEN</sequence>
<protein>
    <submittedName>
        <fullName evidence="2">Uncharacterized protein</fullName>
    </submittedName>
</protein>
<organism evidence="2 3">
    <name type="scientific">Salinibacillus kushneri</name>
    <dbReference type="NCBI Taxonomy" id="237682"/>
    <lineage>
        <taxon>Bacteria</taxon>
        <taxon>Bacillati</taxon>
        <taxon>Bacillota</taxon>
        <taxon>Bacilli</taxon>
        <taxon>Bacillales</taxon>
        <taxon>Bacillaceae</taxon>
        <taxon>Salinibacillus</taxon>
    </lineage>
</organism>
<dbReference type="STRING" id="237682.SAMN05421676_11580"/>
<dbReference type="AlphaFoldDB" id="A0A1I0J2N9"/>
<evidence type="ECO:0000313" key="2">
    <source>
        <dbReference type="EMBL" id="SEU04044.1"/>
    </source>
</evidence>
<name>A0A1I0J2N9_9BACI</name>
<dbReference type="RefSeq" id="WP_093137503.1">
    <property type="nucleotide sequence ID" value="NZ_FOHJ01000015.1"/>
</dbReference>
<dbReference type="EMBL" id="FOHJ01000015">
    <property type="protein sequence ID" value="SEU04044.1"/>
    <property type="molecule type" value="Genomic_DNA"/>
</dbReference>
<keyword evidence="3" id="KW-1185">Reference proteome</keyword>
<evidence type="ECO:0000256" key="1">
    <source>
        <dbReference type="SAM" id="MobiDB-lite"/>
    </source>
</evidence>
<feature type="region of interest" description="Disordered" evidence="1">
    <location>
        <begin position="1"/>
        <end position="25"/>
    </location>
</feature>
<proteinExistence type="predicted"/>
<dbReference type="Proteomes" id="UP000199095">
    <property type="component" value="Unassembled WGS sequence"/>
</dbReference>
<evidence type="ECO:0000313" key="3">
    <source>
        <dbReference type="Proteomes" id="UP000199095"/>
    </source>
</evidence>
<dbReference type="InterPro" id="IPR054221">
    <property type="entry name" value="DUF6941"/>
</dbReference>
<dbReference type="OrthoDB" id="2968404at2"/>
<dbReference type="Pfam" id="PF22091">
    <property type="entry name" value="DUF6941"/>
    <property type="match status" value="1"/>
</dbReference>
<feature type="compositionally biased region" description="Polar residues" evidence="1">
    <location>
        <begin position="1"/>
        <end position="23"/>
    </location>
</feature>
<reference evidence="3" key="1">
    <citation type="submission" date="2016-10" db="EMBL/GenBank/DDBJ databases">
        <authorList>
            <person name="Varghese N."/>
            <person name="Submissions S."/>
        </authorList>
    </citation>
    <scope>NUCLEOTIDE SEQUENCE [LARGE SCALE GENOMIC DNA]</scope>
    <source>
        <strain evidence="3">CGMCC 1.3566</strain>
    </source>
</reference>
<gene>
    <name evidence="2" type="ORF">SAMN05421676_11580</name>
</gene>
<accession>A0A1I0J2N9</accession>